<evidence type="ECO:0000313" key="1">
    <source>
        <dbReference type="EMBL" id="CUH79476.1"/>
    </source>
</evidence>
<proteinExistence type="predicted"/>
<keyword evidence="2" id="KW-1185">Reference proteome</keyword>
<gene>
    <name evidence="1" type="ORF">TRN7648_02492</name>
</gene>
<evidence type="ECO:0000313" key="2">
    <source>
        <dbReference type="Proteomes" id="UP000054935"/>
    </source>
</evidence>
<dbReference type="STRING" id="441103.TRN7648_02492"/>
<name>A0A0P1GDR7_9RHOB</name>
<accession>A0A0P1GDR7</accession>
<dbReference type="InterPro" id="IPR011009">
    <property type="entry name" value="Kinase-like_dom_sf"/>
</dbReference>
<dbReference type="RefSeq" id="WP_058247984.1">
    <property type="nucleotide sequence ID" value="NZ_CYSE01000004.1"/>
</dbReference>
<organism evidence="1 2">
    <name type="scientific">Tropicibacter naphthalenivorans</name>
    <dbReference type="NCBI Taxonomy" id="441103"/>
    <lineage>
        <taxon>Bacteria</taxon>
        <taxon>Pseudomonadati</taxon>
        <taxon>Pseudomonadota</taxon>
        <taxon>Alphaproteobacteria</taxon>
        <taxon>Rhodobacterales</taxon>
        <taxon>Roseobacteraceae</taxon>
        <taxon>Tropicibacter</taxon>
    </lineage>
</organism>
<dbReference type="Proteomes" id="UP000054935">
    <property type="component" value="Unassembled WGS sequence"/>
</dbReference>
<dbReference type="OrthoDB" id="9814110at2"/>
<protein>
    <recommendedName>
        <fullName evidence="3">Phosphotransferase enzyme family protein</fullName>
    </recommendedName>
</protein>
<dbReference type="AlphaFoldDB" id="A0A0P1GDR7"/>
<sequence length="482" mass="53403">MSTELIVILDDRTPPSASVRAALGEVRFSDILRRRRTMRAELTDLAQDAGAEAVVHLSDDEQRDALVARIRDAGEGVLYLRLPLCLPPTQAEPLRVLIQKARYALGTMLASQLRDDEAAAVLTGPDAIAVLTAPTPEARRAILLGMRDAQASITDHAQFIDIRQSRGLMYYLSGATELRQFNAAHLDGTVFHKQSADVAKMRAEHGYFHVAPPELKRFLLPTFGFWEKGDQAGYQMEHLAIPDAALQWVHHAFTPADFDALLAQMFDFLGTRPAAQPAPDMARAQILDKLTTRMERFLTLPQGQSLNALLAASGPQGDLPQMMARAVPLIGRALQRTQHLPQVFSHGDPCFSNVLYDRRIGLMRLIDPRGAVAFDDALMHPLYDLAKISHSVLGGYDFVNNGLHRACLDRDLKLRLDWTTQGPPDWAGSAFRAHVDKVGYDIKDVRAIELSLFLSMLPLHSDHPDKLLGFALIAGRILEDLE</sequence>
<evidence type="ECO:0008006" key="3">
    <source>
        <dbReference type="Google" id="ProtNLM"/>
    </source>
</evidence>
<dbReference type="SUPFAM" id="SSF56112">
    <property type="entry name" value="Protein kinase-like (PK-like)"/>
    <property type="match status" value="1"/>
</dbReference>
<reference evidence="1 2" key="1">
    <citation type="submission" date="2015-09" db="EMBL/GenBank/DDBJ databases">
        <authorList>
            <consortium name="Swine Surveillance"/>
        </authorList>
    </citation>
    <scope>NUCLEOTIDE SEQUENCE [LARGE SCALE GENOMIC DNA]</scope>
    <source>
        <strain evidence="1 2">CECT 7648</strain>
    </source>
</reference>
<dbReference type="EMBL" id="CYSE01000004">
    <property type="protein sequence ID" value="CUH79476.1"/>
    <property type="molecule type" value="Genomic_DNA"/>
</dbReference>